<organism evidence="2 3">
    <name type="scientific">Pontibacter locisalis</name>
    <dbReference type="NCBI Taxonomy" id="1719035"/>
    <lineage>
        <taxon>Bacteria</taxon>
        <taxon>Pseudomonadati</taxon>
        <taxon>Bacteroidota</taxon>
        <taxon>Cytophagia</taxon>
        <taxon>Cytophagales</taxon>
        <taxon>Hymenobacteraceae</taxon>
        <taxon>Pontibacter</taxon>
    </lineage>
</organism>
<comment type="caution">
    <text evidence="2">The sequence shown here is derived from an EMBL/GenBank/DDBJ whole genome shotgun (WGS) entry which is preliminary data.</text>
</comment>
<dbReference type="RefSeq" id="WP_377503370.1">
    <property type="nucleotide sequence ID" value="NZ_JBHULU010000004.1"/>
</dbReference>
<dbReference type="InterPro" id="IPR001509">
    <property type="entry name" value="Epimerase_deHydtase"/>
</dbReference>
<accession>A0ABW5IHP1</accession>
<dbReference type="Gene3D" id="3.40.50.720">
    <property type="entry name" value="NAD(P)-binding Rossmann-like Domain"/>
    <property type="match status" value="1"/>
</dbReference>
<dbReference type="SUPFAM" id="SSF51735">
    <property type="entry name" value="NAD(P)-binding Rossmann-fold domains"/>
    <property type="match status" value="1"/>
</dbReference>
<dbReference type="EMBL" id="JBHULU010000004">
    <property type="protein sequence ID" value="MFD2512910.1"/>
    <property type="molecule type" value="Genomic_DNA"/>
</dbReference>
<gene>
    <name evidence="2" type="ORF">ACFSRY_03465</name>
</gene>
<dbReference type="PANTHER" id="PTHR48079:SF6">
    <property type="entry name" value="NAD(P)-BINDING DOMAIN-CONTAINING PROTEIN-RELATED"/>
    <property type="match status" value="1"/>
</dbReference>
<sequence>MIFVTGGSGLIGSFLIPALLGQGYTVKALYRGQVPSIKGADQVQWVEGDILDPVFLRNALQEVQYVFHCAGLVSYAPQDKELLKQVNIEGTANMVDACLEHGGVKLCHVSSIAAVGRPKGVQTLTENSKWDASVEHSAYASSKYLGELEVWRGIAEGLEAVIVNPSVVLGPSDWNRSSTQLFKYVYNERTFYTQGSANFVDVRDVTEAMMKLTFSEITGERFILNAEQVSYKDFFKGVAVGFDKKAPSVKVPPALAEVVWRLEHARTWFTGGRPLITKDTARVSGKNHLFSNEKVREAIGINFRPVAESIAWVCDGLKEQKASAPEFR</sequence>
<dbReference type="InterPro" id="IPR036291">
    <property type="entry name" value="NAD(P)-bd_dom_sf"/>
</dbReference>
<protein>
    <submittedName>
        <fullName evidence="2">NAD-dependent epimerase/dehydratase family protein</fullName>
    </submittedName>
</protein>
<evidence type="ECO:0000313" key="2">
    <source>
        <dbReference type="EMBL" id="MFD2512910.1"/>
    </source>
</evidence>
<dbReference type="PANTHER" id="PTHR48079">
    <property type="entry name" value="PROTEIN YEEZ"/>
    <property type="match status" value="1"/>
</dbReference>
<evidence type="ECO:0000313" key="3">
    <source>
        <dbReference type="Proteomes" id="UP001597544"/>
    </source>
</evidence>
<name>A0ABW5IHP1_9BACT</name>
<proteinExistence type="predicted"/>
<feature type="domain" description="NAD-dependent epimerase/dehydratase" evidence="1">
    <location>
        <begin position="2"/>
        <end position="212"/>
    </location>
</feature>
<keyword evidence="3" id="KW-1185">Reference proteome</keyword>
<evidence type="ECO:0000259" key="1">
    <source>
        <dbReference type="Pfam" id="PF01370"/>
    </source>
</evidence>
<reference evidence="3" key="1">
    <citation type="journal article" date="2019" name="Int. J. Syst. Evol. Microbiol.">
        <title>The Global Catalogue of Microorganisms (GCM) 10K type strain sequencing project: providing services to taxonomists for standard genome sequencing and annotation.</title>
        <authorList>
            <consortium name="The Broad Institute Genomics Platform"/>
            <consortium name="The Broad Institute Genome Sequencing Center for Infectious Disease"/>
            <person name="Wu L."/>
            <person name="Ma J."/>
        </authorList>
    </citation>
    <scope>NUCLEOTIDE SEQUENCE [LARGE SCALE GENOMIC DNA]</scope>
    <source>
        <strain evidence="3">KCTC 42498</strain>
    </source>
</reference>
<dbReference type="Pfam" id="PF01370">
    <property type="entry name" value="Epimerase"/>
    <property type="match status" value="1"/>
</dbReference>
<dbReference type="InterPro" id="IPR051783">
    <property type="entry name" value="NAD(P)-dependent_oxidoreduct"/>
</dbReference>
<dbReference type="Proteomes" id="UP001597544">
    <property type="component" value="Unassembled WGS sequence"/>
</dbReference>